<keyword evidence="3" id="KW-1185">Reference proteome</keyword>
<protein>
    <submittedName>
        <fullName evidence="2">Uncharacterized protein</fullName>
    </submittedName>
</protein>
<evidence type="ECO:0000313" key="3">
    <source>
        <dbReference type="Proteomes" id="UP000299102"/>
    </source>
</evidence>
<sequence>MGAPRPIECAVGARASRRSRSAARPLNCGGFRGSGRGRLSRGRAPPPPPADRSTAAGDFVAAVVALRRRSGL</sequence>
<evidence type="ECO:0000256" key="1">
    <source>
        <dbReference type="SAM" id="MobiDB-lite"/>
    </source>
</evidence>
<accession>A0A4C1SCP5</accession>
<feature type="region of interest" description="Disordered" evidence="1">
    <location>
        <begin position="1"/>
        <end position="56"/>
    </location>
</feature>
<reference evidence="2 3" key="1">
    <citation type="journal article" date="2019" name="Commun. Biol.">
        <title>The bagworm genome reveals a unique fibroin gene that provides high tensile strength.</title>
        <authorList>
            <person name="Kono N."/>
            <person name="Nakamura H."/>
            <person name="Ohtoshi R."/>
            <person name="Tomita M."/>
            <person name="Numata K."/>
            <person name="Arakawa K."/>
        </authorList>
    </citation>
    <scope>NUCLEOTIDE SEQUENCE [LARGE SCALE GENOMIC DNA]</scope>
</reference>
<dbReference type="Proteomes" id="UP000299102">
    <property type="component" value="Unassembled WGS sequence"/>
</dbReference>
<evidence type="ECO:0000313" key="2">
    <source>
        <dbReference type="EMBL" id="GBO98850.1"/>
    </source>
</evidence>
<organism evidence="2 3">
    <name type="scientific">Eumeta variegata</name>
    <name type="common">Bagworm moth</name>
    <name type="synonym">Eumeta japonica</name>
    <dbReference type="NCBI Taxonomy" id="151549"/>
    <lineage>
        <taxon>Eukaryota</taxon>
        <taxon>Metazoa</taxon>
        <taxon>Ecdysozoa</taxon>
        <taxon>Arthropoda</taxon>
        <taxon>Hexapoda</taxon>
        <taxon>Insecta</taxon>
        <taxon>Pterygota</taxon>
        <taxon>Neoptera</taxon>
        <taxon>Endopterygota</taxon>
        <taxon>Lepidoptera</taxon>
        <taxon>Glossata</taxon>
        <taxon>Ditrysia</taxon>
        <taxon>Tineoidea</taxon>
        <taxon>Psychidae</taxon>
        <taxon>Oiketicinae</taxon>
        <taxon>Eumeta</taxon>
    </lineage>
</organism>
<comment type="caution">
    <text evidence="2">The sequence shown here is derived from an EMBL/GenBank/DDBJ whole genome shotgun (WGS) entry which is preliminary data.</text>
</comment>
<gene>
    <name evidence="2" type="ORF">EVAR_301_1</name>
</gene>
<dbReference type="AlphaFoldDB" id="A0A4C1SCP5"/>
<dbReference type="EMBL" id="BGZK01000001">
    <property type="protein sequence ID" value="GBO98850.1"/>
    <property type="molecule type" value="Genomic_DNA"/>
</dbReference>
<name>A0A4C1SCP5_EUMVA</name>
<proteinExistence type="predicted"/>